<protein>
    <recommendedName>
        <fullName evidence="4">Ig-like domain repeat protein</fullName>
    </recommendedName>
</protein>
<reference evidence="2 3" key="1">
    <citation type="submission" date="2019-02" db="EMBL/GenBank/DDBJ databases">
        <authorList>
            <consortium name="Pathogen Informatics"/>
        </authorList>
    </citation>
    <scope>NUCLEOTIDE SEQUENCE [LARGE SCALE GENOMIC DNA]</scope>
    <source>
        <strain evidence="2 3">3012STDY6756504</strain>
    </source>
</reference>
<evidence type="ECO:0000256" key="1">
    <source>
        <dbReference type="SAM" id="SignalP"/>
    </source>
</evidence>
<evidence type="ECO:0008006" key="4">
    <source>
        <dbReference type="Google" id="ProtNLM"/>
    </source>
</evidence>
<dbReference type="EMBL" id="LR215973">
    <property type="protein sequence ID" value="VFB01889.1"/>
    <property type="molecule type" value="Genomic_DNA"/>
</dbReference>
<dbReference type="AlphaFoldDB" id="A0A4U8WIK5"/>
<feature type="chain" id="PRO_5020310279" description="Ig-like domain repeat protein" evidence="1">
    <location>
        <begin position="31"/>
        <end position="136"/>
    </location>
</feature>
<dbReference type="RefSeq" id="WP_130919219.1">
    <property type="nucleotide sequence ID" value="NZ_LR215973.1"/>
</dbReference>
<name>A0A4U8WIK5_9NOCA</name>
<evidence type="ECO:0000313" key="3">
    <source>
        <dbReference type="Proteomes" id="UP000290439"/>
    </source>
</evidence>
<dbReference type="InterPro" id="IPR006311">
    <property type="entry name" value="TAT_signal"/>
</dbReference>
<gene>
    <name evidence="2" type="ORF">NCTC10797_05719</name>
</gene>
<accession>A0A4U8WIK5</accession>
<feature type="signal peptide" evidence="1">
    <location>
        <begin position="1"/>
        <end position="30"/>
    </location>
</feature>
<sequence length="136" mass="14224">MSKRFGVRTMVTAAVFVAAAAAGLVVTAPAAPASVTQVSVMPDFSFGPITNYGTTCQYTVRARLTEGLTPVTFYDNGVPFATVAPTDGVALVTWTPATRGHHTLQAVQPTTAREIAPWVQVEVGVGMHIGYACLVV</sequence>
<evidence type="ECO:0000313" key="2">
    <source>
        <dbReference type="EMBL" id="VFB01889.1"/>
    </source>
</evidence>
<dbReference type="Proteomes" id="UP000290439">
    <property type="component" value="Chromosome"/>
</dbReference>
<organism evidence="2 3">
    <name type="scientific">Nocardia cyriacigeorgica</name>
    <dbReference type="NCBI Taxonomy" id="135487"/>
    <lineage>
        <taxon>Bacteria</taxon>
        <taxon>Bacillati</taxon>
        <taxon>Actinomycetota</taxon>
        <taxon>Actinomycetes</taxon>
        <taxon>Mycobacteriales</taxon>
        <taxon>Nocardiaceae</taxon>
        <taxon>Nocardia</taxon>
    </lineage>
</organism>
<dbReference type="PROSITE" id="PS51318">
    <property type="entry name" value="TAT"/>
    <property type="match status" value="1"/>
</dbReference>
<proteinExistence type="predicted"/>
<keyword evidence="1" id="KW-0732">Signal</keyword>